<dbReference type="PANTHER" id="PTHR43531:SF11">
    <property type="entry name" value="METHYL-ACCEPTING CHEMOTAXIS PROTEIN 3"/>
    <property type="match status" value="1"/>
</dbReference>
<sequence>MDRLLEKFKIQTKVVILVLPLLLTIIIVGGVGVYATRILEKRLNVSSDIVQLLSGYKAVYADITAFLRDPTAESYEKAAGTTEEQIADIDVRINILPEGQDVSQLVAARDATREIIEYVHSIWLHREEREQVLSRISDRMNDLNSFQTDLGKYAFKIVAKATQEANQRQSRLFDTMKFQELVNMTEILAANSVEAVGTGKMADLQIKLRAFAVELAKNERLLKSFGVREHIAALEVVQKFTDLKIESDIVTASAIYDSVHRHVSEFASVMRDRNSEALTRIAPDLATMGSRSSETDNVTKKLRSIVANSSEVRISVARILSDPSEDNVKSVERALFVYQAEVNLLKDLAPIDAYFADVPNKFSLVTAGLLADAVALNENVAASEEKYLAATTMINSIWEQMNTFASSQRQMASSERAVANSISLSSIALGFLIAVASGAALVVTLKRPIGSITKTMRLLAGGALDVSIDGSLRSDEIGEMARALAVFKDNAAQKRAIETQTQELQQRAELERENNERQREAAAKNVEDAVRLLACGLKNLADRNLQNLIEEPFSGQLDTLRQDFNATVGGLNSTMLDVRAASMEINVNGRLLADATEELSRRNEQQAESIEKTASTISGISHSVVEASRRSASAADTVQRVKVEADASLSVVENAVGAMSRIKEASDRITSIVSVIDGIAFQTNLLALNAGVEAARAGEAGKGFAVVAQEVRELAQRAAMAAKEIAALIHHSTVEVAVGVDFVEQTGAAISNIAIKIGDISCDVEEIARSNQSQADSLRELSTAVGTMERVTLLNAAMAEEAGAATRRLAEQVDDLVVLVGSFALREAAASLTDGTSINSAA</sequence>
<dbReference type="SUPFAM" id="SSF158472">
    <property type="entry name" value="HAMP domain-like"/>
    <property type="match status" value="1"/>
</dbReference>
<keyword evidence="1" id="KW-0145">Chemotaxis</keyword>
<dbReference type="EMBL" id="VFYP01000008">
    <property type="protein sequence ID" value="TPP04245.1"/>
    <property type="molecule type" value="Genomic_DNA"/>
</dbReference>
<dbReference type="RefSeq" id="WP_140832326.1">
    <property type="nucleotide sequence ID" value="NZ_VFYP01000008.1"/>
</dbReference>
<dbReference type="SUPFAM" id="SSF58104">
    <property type="entry name" value="Methyl-accepting chemotaxis protein (MCP) signaling domain"/>
    <property type="match status" value="1"/>
</dbReference>
<dbReference type="InterPro" id="IPR004089">
    <property type="entry name" value="MCPsignal_dom"/>
</dbReference>
<comment type="caution">
    <text evidence="8">The sequence shown here is derived from an EMBL/GenBank/DDBJ whole genome shotgun (WGS) entry which is preliminary data.</text>
</comment>
<dbReference type="GO" id="GO:0006935">
    <property type="term" value="P:chemotaxis"/>
    <property type="evidence" value="ECO:0007669"/>
    <property type="project" value="UniProtKB-KW"/>
</dbReference>
<dbReference type="InterPro" id="IPR003660">
    <property type="entry name" value="HAMP_dom"/>
</dbReference>
<keyword evidence="9" id="KW-1185">Reference proteome</keyword>
<reference evidence="8 9" key="1">
    <citation type="submission" date="2019-06" db="EMBL/GenBank/DDBJ databases">
        <title>Rhizobium sp. CL12 isolated from roots of soybean.</title>
        <authorList>
            <person name="Wang C."/>
        </authorList>
    </citation>
    <scope>NUCLEOTIDE SEQUENCE [LARGE SCALE GENOMIC DNA]</scope>
    <source>
        <strain evidence="8 9">CL12</strain>
    </source>
</reference>
<dbReference type="PROSITE" id="PS50111">
    <property type="entry name" value="CHEMOTAXIS_TRANSDUC_2"/>
    <property type="match status" value="1"/>
</dbReference>
<dbReference type="PROSITE" id="PS50885">
    <property type="entry name" value="HAMP"/>
    <property type="match status" value="2"/>
</dbReference>
<proteinExistence type="inferred from homology"/>
<keyword evidence="4" id="KW-0175">Coiled coil</keyword>
<evidence type="ECO:0000259" key="7">
    <source>
        <dbReference type="PROSITE" id="PS50885"/>
    </source>
</evidence>
<dbReference type="Gene3D" id="1.10.8.500">
    <property type="entry name" value="HAMP domain in histidine kinase"/>
    <property type="match status" value="1"/>
</dbReference>
<keyword evidence="5" id="KW-0812">Transmembrane</keyword>
<evidence type="ECO:0000256" key="1">
    <source>
        <dbReference type="ARBA" id="ARBA00022500"/>
    </source>
</evidence>
<dbReference type="Proteomes" id="UP000316429">
    <property type="component" value="Unassembled WGS sequence"/>
</dbReference>
<name>A0A504U1I2_9HYPH</name>
<dbReference type="GO" id="GO:0016020">
    <property type="term" value="C:membrane"/>
    <property type="evidence" value="ECO:0007669"/>
    <property type="project" value="InterPro"/>
</dbReference>
<comment type="similarity">
    <text evidence="2">Belongs to the methyl-accepting chemotaxis (MCP) protein family.</text>
</comment>
<evidence type="ECO:0000313" key="9">
    <source>
        <dbReference type="Proteomes" id="UP000316429"/>
    </source>
</evidence>
<dbReference type="GO" id="GO:0007165">
    <property type="term" value="P:signal transduction"/>
    <property type="evidence" value="ECO:0007669"/>
    <property type="project" value="UniProtKB-KW"/>
</dbReference>
<feature type="domain" description="HAMP" evidence="7">
    <location>
        <begin position="443"/>
        <end position="496"/>
    </location>
</feature>
<organism evidence="8 9">
    <name type="scientific">Rhizobium glycinendophyticum</name>
    <dbReference type="NCBI Taxonomy" id="2589807"/>
    <lineage>
        <taxon>Bacteria</taxon>
        <taxon>Pseudomonadati</taxon>
        <taxon>Pseudomonadota</taxon>
        <taxon>Alphaproteobacteria</taxon>
        <taxon>Hyphomicrobiales</taxon>
        <taxon>Rhizobiaceae</taxon>
        <taxon>Rhizobium/Agrobacterium group</taxon>
        <taxon>Rhizobium</taxon>
    </lineage>
</organism>
<evidence type="ECO:0000259" key="6">
    <source>
        <dbReference type="PROSITE" id="PS50111"/>
    </source>
</evidence>
<evidence type="ECO:0000313" key="8">
    <source>
        <dbReference type="EMBL" id="TPP04245.1"/>
    </source>
</evidence>
<evidence type="ECO:0000256" key="4">
    <source>
        <dbReference type="SAM" id="Coils"/>
    </source>
</evidence>
<dbReference type="InterPro" id="IPR051310">
    <property type="entry name" value="MCP_chemotaxis"/>
</dbReference>
<feature type="transmembrane region" description="Helical" evidence="5">
    <location>
        <begin position="12"/>
        <end position="35"/>
    </location>
</feature>
<feature type="domain" description="Methyl-accepting transducer" evidence="6">
    <location>
        <begin position="581"/>
        <end position="810"/>
    </location>
</feature>
<dbReference type="Pfam" id="PF00015">
    <property type="entry name" value="MCPsignal"/>
    <property type="match status" value="1"/>
</dbReference>
<dbReference type="CDD" id="cd06225">
    <property type="entry name" value="HAMP"/>
    <property type="match status" value="1"/>
</dbReference>
<protein>
    <submittedName>
        <fullName evidence="8">HAMP domain-containing protein</fullName>
    </submittedName>
</protein>
<evidence type="ECO:0000256" key="2">
    <source>
        <dbReference type="ARBA" id="ARBA00029447"/>
    </source>
</evidence>
<dbReference type="Gene3D" id="1.10.287.950">
    <property type="entry name" value="Methyl-accepting chemotaxis protein"/>
    <property type="match status" value="1"/>
</dbReference>
<dbReference type="Pfam" id="PF00672">
    <property type="entry name" value="HAMP"/>
    <property type="match status" value="1"/>
</dbReference>
<keyword evidence="3" id="KW-0807">Transducer</keyword>
<dbReference type="PANTHER" id="PTHR43531">
    <property type="entry name" value="PROTEIN ICFG"/>
    <property type="match status" value="1"/>
</dbReference>
<evidence type="ECO:0000256" key="3">
    <source>
        <dbReference type="PROSITE-ProRule" id="PRU00284"/>
    </source>
</evidence>
<dbReference type="OrthoDB" id="8482111at2"/>
<dbReference type="SMART" id="SM00283">
    <property type="entry name" value="MA"/>
    <property type="match status" value="1"/>
</dbReference>
<keyword evidence="5" id="KW-0472">Membrane</keyword>
<accession>A0A504U1I2</accession>
<feature type="domain" description="HAMP" evidence="7">
    <location>
        <begin position="524"/>
        <end position="576"/>
    </location>
</feature>
<feature type="coiled-coil region" evidence="4">
    <location>
        <begin position="494"/>
        <end position="532"/>
    </location>
</feature>
<gene>
    <name evidence="8" type="ORF">FJQ55_22585</name>
</gene>
<dbReference type="AlphaFoldDB" id="A0A504U1I2"/>
<evidence type="ECO:0000256" key="5">
    <source>
        <dbReference type="SAM" id="Phobius"/>
    </source>
</evidence>
<dbReference type="SMART" id="SM00304">
    <property type="entry name" value="HAMP"/>
    <property type="match status" value="2"/>
</dbReference>
<keyword evidence="5" id="KW-1133">Transmembrane helix</keyword>